<dbReference type="InterPro" id="IPR013783">
    <property type="entry name" value="Ig-like_fold"/>
</dbReference>
<feature type="domain" description="Glycoside hydrolase family 2 catalytic" evidence="5">
    <location>
        <begin position="312"/>
        <end position="483"/>
    </location>
</feature>
<dbReference type="Proteomes" id="UP000617426">
    <property type="component" value="Unassembled WGS sequence"/>
</dbReference>
<keyword evidence="2" id="KW-0378">Hydrolase</keyword>
<organism evidence="7 8">
    <name type="scientific">Schaalia hyovaginalis</name>
    <dbReference type="NCBI Taxonomy" id="29316"/>
    <lineage>
        <taxon>Bacteria</taxon>
        <taxon>Bacillati</taxon>
        <taxon>Actinomycetota</taxon>
        <taxon>Actinomycetes</taxon>
        <taxon>Actinomycetales</taxon>
        <taxon>Actinomycetaceae</taxon>
        <taxon>Schaalia</taxon>
    </lineage>
</organism>
<comment type="caution">
    <text evidence="7">The sequence shown here is derived from an EMBL/GenBank/DDBJ whole genome shotgun (WGS) entry which is preliminary data.</text>
</comment>
<dbReference type="InterPro" id="IPR006103">
    <property type="entry name" value="Glyco_hydro_2_cat"/>
</dbReference>
<evidence type="ECO:0000256" key="2">
    <source>
        <dbReference type="ARBA" id="ARBA00022801"/>
    </source>
</evidence>
<dbReference type="PANTHER" id="PTHR42732:SF2">
    <property type="entry name" value="BETA-MANNOSIDASE"/>
    <property type="match status" value="1"/>
</dbReference>
<proteinExistence type="inferred from homology"/>
<dbReference type="InterPro" id="IPR017853">
    <property type="entry name" value="GH"/>
</dbReference>
<evidence type="ECO:0000259" key="4">
    <source>
        <dbReference type="Pfam" id="PF00703"/>
    </source>
</evidence>
<evidence type="ECO:0000256" key="1">
    <source>
        <dbReference type="ARBA" id="ARBA00007401"/>
    </source>
</evidence>
<dbReference type="PANTHER" id="PTHR42732">
    <property type="entry name" value="BETA-GALACTOSIDASE"/>
    <property type="match status" value="1"/>
</dbReference>
<reference evidence="7" key="1">
    <citation type="submission" date="2020-08" db="EMBL/GenBank/DDBJ databases">
        <title>Sequencing the genomes of 1000 actinobacteria strains.</title>
        <authorList>
            <person name="Klenk H.-P."/>
        </authorList>
    </citation>
    <scope>NUCLEOTIDE SEQUENCE</scope>
    <source>
        <strain evidence="7">DSM 10695</strain>
    </source>
</reference>
<dbReference type="Pfam" id="PF02836">
    <property type="entry name" value="Glyco_hydro_2_C"/>
    <property type="match status" value="1"/>
</dbReference>
<dbReference type="Pfam" id="PF00703">
    <property type="entry name" value="Glyco_hydro_2"/>
    <property type="match status" value="1"/>
</dbReference>
<dbReference type="GO" id="GO:0005975">
    <property type="term" value="P:carbohydrate metabolic process"/>
    <property type="evidence" value="ECO:0007669"/>
    <property type="project" value="InterPro"/>
</dbReference>
<dbReference type="AlphaFoldDB" id="A0A923E6Z4"/>
<keyword evidence="3" id="KW-0326">Glycosidase</keyword>
<dbReference type="InterPro" id="IPR006104">
    <property type="entry name" value="Glyco_hydro_2_N"/>
</dbReference>
<dbReference type="SUPFAM" id="SSF51445">
    <property type="entry name" value="(Trans)glycosidases"/>
    <property type="match status" value="1"/>
</dbReference>
<dbReference type="Pfam" id="PF02837">
    <property type="entry name" value="Glyco_hydro_2_N"/>
    <property type="match status" value="1"/>
</dbReference>
<dbReference type="RefSeq" id="WP_184452581.1">
    <property type="nucleotide sequence ID" value="NZ_JACHMK010000001.1"/>
</dbReference>
<sequence length="619" mass="69309">MIEVMSTTSCLVTPWGEDLPEIPLPEYPRPMLRRAQWRCLNGPWRYAVTPMTDVGSSGAAEPHVEAWDGDILVPFAIETPASGVERALNPNEFLHYEREVEIPRAWRGRRIAINFEAVDYRCAVWIDGVLVGTHRGGYLPFSVEVPDSGRETIRVRVGVVDPSDSGRQQRGKQALAPTTIWYRATSGIWQTVWMEPLPDNPLTGVRVRTHDDLETIELLVTTRSEGVPVKGVIELPEGDDLAFECISGAPRSIRIPDARPWTPDDPHLYRLRIETEDDEAESWFGIRTVKISDPAPKDALSKEKCRSGQGRCILLNGRPFLLNAPLDQGYWPESGMTAPGEDALAFDLRTMKEMGFNGVRVHIKVESRRFYHLADRLGLVLVQDAVSGGKAPLNIKMSGVIQALDVSSPDRSRIFAWRTGRNRIEDRREFLSEWVATIRHLEAHPSILVWVPFNEGWGQFDARAVDALTRANDPTRLVDAASGWFDQGASCGDFRSRHRYVLKLVAPTHRDPRPYYLSEFGGLNLAVEGHTREGLLPFGYGFHDDAESLARALTSLYREQLIPLASKGLTAATYTQLSDVEQETNGLVTYDRRIVKIDSALVARLNSELRTAFAQANPA</sequence>
<gene>
    <name evidence="7" type="ORF">HD592_001244</name>
</gene>
<feature type="domain" description="Glycosyl hydrolases family 2 sugar binding" evidence="6">
    <location>
        <begin position="86"/>
        <end position="149"/>
    </location>
</feature>
<dbReference type="SUPFAM" id="SSF49785">
    <property type="entry name" value="Galactose-binding domain-like"/>
    <property type="match status" value="1"/>
</dbReference>
<evidence type="ECO:0000256" key="3">
    <source>
        <dbReference type="ARBA" id="ARBA00023295"/>
    </source>
</evidence>
<dbReference type="InterPro" id="IPR036156">
    <property type="entry name" value="Beta-gal/glucu_dom_sf"/>
</dbReference>
<dbReference type="InterPro" id="IPR008979">
    <property type="entry name" value="Galactose-bd-like_sf"/>
</dbReference>
<name>A0A923E6Z4_9ACTO</name>
<evidence type="ECO:0000313" key="8">
    <source>
        <dbReference type="Proteomes" id="UP000617426"/>
    </source>
</evidence>
<dbReference type="InterPro" id="IPR051913">
    <property type="entry name" value="GH2_Domain-Containing"/>
</dbReference>
<evidence type="ECO:0000259" key="5">
    <source>
        <dbReference type="Pfam" id="PF02836"/>
    </source>
</evidence>
<dbReference type="Gene3D" id="2.60.40.10">
    <property type="entry name" value="Immunoglobulins"/>
    <property type="match status" value="1"/>
</dbReference>
<dbReference type="SUPFAM" id="SSF49303">
    <property type="entry name" value="beta-Galactosidase/glucuronidase domain"/>
    <property type="match status" value="1"/>
</dbReference>
<dbReference type="InterPro" id="IPR006102">
    <property type="entry name" value="Ig-like_GH2"/>
</dbReference>
<keyword evidence="8" id="KW-1185">Reference proteome</keyword>
<dbReference type="Gene3D" id="2.60.120.260">
    <property type="entry name" value="Galactose-binding domain-like"/>
    <property type="match status" value="1"/>
</dbReference>
<dbReference type="GO" id="GO:0004553">
    <property type="term" value="F:hydrolase activity, hydrolyzing O-glycosyl compounds"/>
    <property type="evidence" value="ECO:0007669"/>
    <property type="project" value="InterPro"/>
</dbReference>
<evidence type="ECO:0000313" key="7">
    <source>
        <dbReference type="EMBL" id="MBB6334679.1"/>
    </source>
</evidence>
<dbReference type="Gene3D" id="3.20.20.80">
    <property type="entry name" value="Glycosidases"/>
    <property type="match status" value="1"/>
</dbReference>
<evidence type="ECO:0000259" key="6">
    <source>
        <dbReference type="Pfam" id="PF02837"/>
    </source>
</evidence>
<dbReference type="EMBL" id="JACHMK010000001">
    <property type="protein sequence ID" value="MBB6334679.1"/>
    <property type="molecule type" value="Genomic_DNA"/>
</dbReference>
<accession>A0A923E6Z4</accession>
<comment type="similarity">
    <text evidence="1">Belongs to the glycosyl hydrolase 2 family.</text>
</comment>
<protein>
    <submittedName>
        <fullName evidence="7">Beta-galactosidase/beta-glucuronidase</fullName>
    </submittedName>
</protein>
<feature type="domain" description="Glycoside hydrolase family 2 immunoglobulin-like beta-sandwich" evidence="4">
    <location>
        <begin position="239"/>
        <end position="287"/>
    </location>
</feature>